<dbReference type="EMBL" id="JBHTEY010000004">
    <property type="protein sequence ID" value="MFC7616346.1"/>
    <property type="molecule type" value="Genomic_DNA"/>
</dbReference>
<reference evidence="7" key="1">
    <citation type="journal article" date="2019" name="Int. J. Syst. Evol. Microbiol.">
        <title>The Global Catalogue of Microorganisms (GCM) 10K type strain sequencing project: providing services to taxonomists for standard genome sequencing and annotation.</title>
        <authorList>
            <consortium name="The Broad Institute Genomics Platform"/>
            <consortium name="The Broad Institute Genome Sequencing Center for Infectious Disease"/>
            <person name="Wu L."/>
            <person name="Ma J."/>
        </authorList>
    </citation>
    <scope>NUCLEOTIDE SEQUENCE [LARGE SCALE GENOMIC DNA]</scope>
    <source>
        <strain evidence="7">JCM 17695</strain>
    </source>
</reference>
<organism evidence="6 7">
    <name type="scientific">Actinokineospora soli</name>
    <dbReference type="NCBI Taxonomy" id="1048753"/>
    <lineage>
        <taxon>Bacteria</taxon>
        <taxon>Bacillati</taxon>
        <taxon>Actinomycetota</taxon>
        <taxon>Actinomycetes</taxon>
        <taxon>Pseudonocardiales</taxon>
        <taxon>Pseudonocardiaceae</taxon>
        <taxon>Actinokineospora</taxon>
    </lineage>
</organism>
<dbReference type="PANTHER" id="PTHR43585">
    <property type="entry name" value="FUMIPYRROLE BIOSYNTHESIS PROTEIN C"/>
    <property type="match status" value="1"/>
</dbReference>
<evidence type="ECO:0000313" key="7">
    <source>
        <dbReference type="Proteomes" id="UP001596512"/>
    </source>
</evidence>
<comment type="caution">
    <text evidence="6">The sequence shown here is derived from an EMBL/GenBank/DDBJ whole genome shotgun (WGS) entry which is preliminary data.</text>
</comment>
<accession>A0ABW2TSN3</accession>
<proteinExistence type="predicted"/>
<keyword evidence="7" id="KW-1185">Reference proteome</keyword>
<dbReference type="Pfam" id="PF18130">
    <property type="entry name" value="ATPgrasp_N"/>
    <property type="match status" value="1"/>
</dbReference>
<feature type="compositionally biased region" description="Basic residues" evidence="4">
    <location>
        <begin position="216"/>
        <end position="225"/>
    </location>
</feature>
<dbReference type="InterPro" id="IPR041472">
    <property type="entry name" value="BL00235/CARNS1_N"/>
</dbReference>
<name>A0ABW2TSN3_9PSEU</name>
<evidence type="ECO:0000256" key="1">
    <source>
        <dbReference type="ARBA" id="ARBA00022598"/>
    </source>
</evidence>
<evidence type="ECO:0000256" key="3">
    <source>
        <dbReference type="ARBA" id="ARBA00022840"/>
    </source>
</evidence>
<keyword evidence="2" id="KW-0547">Nucleotide-binding</keyword>
<evidence type="ECO:0000256" key="4">
    <source>
        <dbReference type="SAM" id="MobiDB-lite"/>
    </source>
</evidence>
<dbReference type="InterPro" id="IPR052032">
    <property type="entry name" value="ATP-dep_AA_Ligase"/>
</dbReference>
<sequence length="296" mass="32843">MAHILFGDMSSAGLHTLRAALRLGHEVTLLLGRSERHYVVDDAFRALLDRVGAVVEVQESADVGELVPAIAAAHRRLPVDAVISQCDPMMEALARACEQLGLRYTPRAASATPGTRTGRGSWSPRRAWRPPGTRWRTARGRRRRGRPLRLPGRGEAGQRAGQQVRQPRRRTRRRRPRRRGDPRGRARPRPARAAARPARPRRPRRGVPGGRAGLRRDRRARRRRAPVPGVRALRGRDNDCVEIGAVLPADLPADVADECFDYAERVCAALGLDFGVFHVEIMLTPRGPVLVEVNPG</sequence>
<dbReference type="Gene3D" id="3.30.470.20">
    <property type="entry name" value="ATP-grasp fold, B domain"/>
    <property type="match status" value="1"/>
</dbReference>
<dbReference type="Proteomes" id="UP001596512">
    <property type="component" value="Unassembled WGS sequence"/>
</dbReference>
<keyword evidence="3" id="KW-0067">ATP-binding</keyword>
<dbReference type="PANTHER" id="PTHR43585:SF2">
    <property type="entry name" value="ATP-GRASP ENZYME FSQD"/>
    <property type="match status" value="1"/>
</dbReference>
<feature type="compositionally biased region" description="Basic residues" evidence="4">
    <location>
        <begin position="136"/>
        <end position="147"/>
    </location>
</feature>
<feature type="compositionally biased region" description="Low complexity" evidence="4">
    <location>
        <begin position="148"/>
        <end position="165"/>
    </location>
</feature>
<feature type="region of interest" description="Disordered" evidence="4">
    <location>
        <begin position="108"/>
        <end position="225"/>
    </location>
</feature>
<dbReference type="Gene3D" id="3.40.50.20">
    <property type="match status" value="1"/>
</dbReference>
<keyword evidence="1" id="KW-0436">Ligase</keyword>
<gene>
    <name evidence="6" type="ORF">ACFQV2_25615</name>
</gene>
<evidence type="ECO:0000313" key="6">
    <source>
        <dbReference type="EMBL" id="MFC7616346.1"/>
    </source>
</evidence>
<feature type="compositionally biased region" description="Basic residues" evidence="4">
    <location>
        <begin position="166"/>
        <end position="178"/>
    </location>
</feature>
<protein>
    <recommendedName>
        <fullName evidence="5">BL00235/CARNS1 N-terminal domain-containing protein</fullName>
    </recommendedName>
</protein>
<feature type="domain" description="BL00235/CARNS1 N-terminal" evidence="5">
    <location>
        <begin position="18"/>
        <end position="102"/>
    </location>
</feature>
<evidence type="ECO:0000256" key="2">
    <source>
        <dbReference type="ARBA" id="ARBA00022741"/>
    </source>
</evidence>
<evidence type="ECO:0000259" key="5">
    <source>
        <dbReference type="Pfam" id="PF18130"/>
    </source>
</evidence>
<dbReference type="SUPFAM" id="SSF56059">
    <property type="entry name" value="Glutathione synthetase ATP-binding domain-like"/>
    <property type="match status" value="1"/>
</dbReference>